<dbReference type="SUPFAM" id="SSF53807">
    <property type="entry name" value="Helical backbone' metal receptor"/>
    <property type="match status" value="1"/>
</dbReference>
<sequence length="350" mass="36824">MADAPFPSRRAVLAGAGALAAAPARAERLVADATGRRIGVPDRIARVFPAGPPAAILLYSLAPDLLAGWPARPPSPAEAAFLTRESAALPQIGRLTGRDNSANVEAVLAQRPDLVLDYGSTRPVFVDLAGRVQQQTGLPTLLLDGALPRIPETYRLLGEILDRREAAATRAAAAERILADAVSAAEALRARGRPRVLYVRGPRGLETGVAGSINTEIIEFAGAENVAASALGAGSLVQVSMEQVLAWNPDWVVAIHPGFPAHAKADPLWQALPAARRGRLVLAPGLPFGWVDFPPSVNRLLGLMWLPVLFGLRPRDGLAEAVADFHALFFHRRPDAAQVAALLGPALPGA</sequence>
<dbReference type="InterPro" id="IPR002491">
    <property type="entry name" value="ABC_transptr_periplasmic_BD"/>
</dbReference>
<dbReference type="InterPro" id="IPR006311">
    <property type="entry name" value="TAT_signal"/>
</dbReference>
<feature type="domain" description="Fe/B12 periplasmic-binding" evidence="1">
    <location>
        <begin position="46"/>
        <end position="314"/>
    </location>
</feature>
<name>A0ABS4AZN9_9PROT</name>
<accession>A0ABS4AZN9</accession>
<dbReference type="PANTHER" id="PTHR30535">
    <property type="entry name" value="VITAMIN B12-BINDING PROTEIN"/>
    <property type="match status" value="1"/>
</dbReference>
<dbReference type="EMBL" id="JAGIYZ010000024">
    <property type="protein sequence ID" value="MBP0466226.1"/>
    <property type="molecule type" value="Genomic_DNA"/>
</dbReference>
<evidence type="ECO:0000313" key="3">
    <source>
        <dbReference type="Proteomes" id="UP000680815"/>
    </source>
</evidence>
<evidence type="ECO:0000313" key="2">
    <source>
        <dbReference type="EMBL" id="MBP0466226.1"/>
    </source>
</evidence>
<dbReference type="Gene3D" id="1.20.58.2180">
    <property type="match status" value="1"/>
</dbReference>
<keyword evidence="3" id="KW-1185">Reference proteome</keyword>
<evidence type="ECO:0000259" key="1">
    <source>
        <dbReference type="PROSITE" id="PS50983"/>
    </source>
</evidence>
<dbReference type="PROSITE" id="PS51318">
    <property type="entry name" value="TAT"/>
    <property type="match status" value="1"/>
</dbReference>
<protein>
    <submittedName>
        <fullName evidence="2">ABC transporter substrate-binding protein</fullName>
    </submittedName>
</protein>
<dbReference type="Proteomes" id="UP000680815">
    <property type="component" value="Unassembled WGS sequence"/>
</dbReference>
<reference evidence="2 3" key="1">
    <citation type="submission" date="2021-03" db="EMBL/GenBank/DDBJ databases">
        <authorList>
            <person name="So Y."/>
        </authorList>
    </citation>
    <scope>NUCLEOTIDE SEQUENCE [LARGE SCALE GENOMIC DNA]</scope>
    <source>
        <strain evidence="2 3">PWR1</strain>
    </source>
</reference>
<dbReference type="Pfam" id="PF01497">
    <property type="entry name" value="Peripla_BP_2"/>
    <property type="match status" value="1"/>
</dbReference>
<comment type="caution">
    <text evidence="2">The sequence shown here is derived from an EMBL/GenBank/DDBJ whole genome shotgun (WGS) entry which is preliminary data.</text>
</comment>
<dbReference type="Gene3D" id="3.40.50.1980">
    <property type="entry name" value="Nitrogenase molybdenum iron protein domain"/>
    <property type="match status" value="2"/>
</dbReference>
<organism evidence="2 3">
    <name type="scientific">Roseomonas nitratireducens</name>
    <dbReference type="NCBI Taxonomy" id="2820810"/>
    <lineage>
        <taxon>Bacteria</taxon>
        <taxon>Pseudomonadati</taxon>
        <taxon>Pseudomonadota</taxon>
        <taxon>Alphaproteobacteria</taxon>
        <taxon>Acetobacterales</taxon>
        <taxon>Roseomonadaceae</taxon>
        <taxon>Roseomonas</taxon>
    </lineage>
</organism>
<dbReference type="RefSeq" id="WP_209353630.1">
    <property type="nucleotide sequence ID" value="NZ_JAGIYZ010000024.1"/>
</dbReference>
<gene>
    <name evidence="2" type="ORF">J5Y09_20030</name>
</gene>
<proteinExistence type="predicted"/>
<dbReference type="PANTHER" id="PTHR30535:SF34">
    <property type="entry name" value="MOLYBDATE-BINDING PROTEIN MOLA"/>
    <property type="match status" value="1"/>
</dbReference>
<dbReference type="InterPro" id="IPR050902">
    <property type="entry name" value="ABC_Transporter_SBP"/>
</dbReference>
<dbReference type="PROSITE" id="PS50983">
    <property type="entry name" value="FE_B12_PBP"/>
    <property type="match status" value="1"/>
</dbReference>